<protein>
    <submittedName>
        <fullName evidence="1">Uncharacterized protein</fullName>
    </submittedName>
</protein>
<accession>A0ACB8R438</accession>
<gene>
    <name evidence="1" type="ORF">FA95DRAFT_1128838</name>
</gene>
<reference evidence="1" key="1">
    <citation type="submission" date="2021-02" db="EMBL/GenBank/DDBJ databases">
        <authorList>
            <consortium name="DOE Joint Genome Institute"/>
            <person name="Ahrendt S."/>
            <person name="Looney B.P."/>
            <person name="Miyauchi S."/>
            <person name="Morin E."/>
            <person name="Drula E."/>
            <person name="Courty P.E."/>
            <person name="Chicoki N."/>
            <person name="Fauchery L."/>
            <person name="Kohler A."/>
            <person name="Kuo A."/>
            <person name="Labutti K."/>
            <person name="Pangilinan J."/>
            <person name="Lipzen A."/>
            <person name="Riley R."/>
            <person name="Andreopoulos W."/>
            <person name="He G."/>
            <person name="Johnson J."/>
            <person name="Barry K.W."/>
            <person name="Grigoriev I.V."/>
            <person name="Nagy L."/>
            <person name="Hibbett D."/>
            <person name="Henrissat B."/>
            <person name="Matheny P.B."/>
            <person name="Labbe J."/>
            <person name="Martin F."/>
        </authorList>
    </citation>
    <scope>NUCLEOTIDE SEQUENCE</scope>
    <source>
        <strain evidence="1">FP105234-sp</strain>
    </source>
</reference>
<dbReference type="EMBL" id="MU276396">
    <property type="protein sequence ID" value="KAI0038864.1"/>
    <property type="molecule type" value="Genomic_DNA"/>
</dbReference>
<reference evidence="1" key="2">
    <citation type="journal article" date="2022" name="New Phytol.">
        <title>Evolutionary transition to the ectomycorrhizal habit in the genomes of a hyperdiverse lineage of mushroom-forming fungi.</title>
        <authorList>
            <person name="Looney B."/>
            <person name="Miyauchi S."/>
            <person name="Morin E."/>
            <person name="Drula E."/>
            <person name="Courty P.E."/>
            <person name="Kohler A."/>
            <person name="Kuo A."/>
            <person name="LaButti K."/>
            <person name="Pangilinan J."/>
            <person name="Lipzen A."/>
            <person name="Riley R."/>
            <person name="Andreopoulos W."/>
            <person name="He G."/>
            <person name="Johnson J."/>
            <person name="Nolan M."/>
            <person name="Tritt A."/>
            <person name="Barry K.W."/>
            <person name="Grigoriev I.V."/>
            <person name="Nagy L.G."/>
            <person name="Hibbett D."/>
            <person name="Henrissat B."/>
            <person name="Matheny P.B."/>
            <person name="Labbe J."/>
            <person name="Martin F.M."/>
        </authorList>
    </citation>
    <scope>NUCLEOTIDE SEQUENCE</scope>
    <source>
        <strain evidence="1">FP105234-sp</strain>
    </source>
</reference>
<keyword evidence="2" id="KW-1185">Reference proteome</keyword>
<evidence type="ECO:0000313" key="2">
    <source>
        <dbReference type="Proteomes" id="UP000814033"/>
    </source>
</evidence>
<organism evidence="1 2">
    <name type="scientific">Auriscalpium vulgare</name>
    <dbReference type="NCBI Taxonomy" id="40419"/>
    <lineage>
        <taxon>Eukaryota</taxon>
        <taxon>Fungi</taxon>
        <taxon>Dikarya</taxon>
        <taxon>Basidiomycota</taxon>
        <taxon>Agaricomycotina</taxon>
        <taxon>Agaricomycetes</taxon>
        <taxon>Russulales</taxon>
        <taxon>Auriscalpiaceae</taxon>
        <taxon>Auriscalpium</taxon>
    </lineage>
</organism>
<proteinExistence type="predicted"/>
<comment type="caution">
    <text evidence="1">The sequence shown here is derived from an EMBL/GenBank/DDBJ whole genome shotgun (WGS) entry which is preliminary data.</text>
</comment>
<evidence type="ECO:0000313" key="1">
    <source>
        <dbReference type="EMBL" id="KAI0038864.1"/>
    </source>
</evidence>
<name>A0ACB8R438_9AGAM</name>
<dbReference type="Proteomes" id="UP000814033">
    <property type="component" value="Unassembled WGS sequence"/>
</dbReference>
<sequence length="212" mass="22291">MHAMTLTLLTCPTRQRPTITATPSALTGCASNSFSLGAESKTGKSPDHASHMIPSNVDSCLCPAAHPRLLGFSPPSGSKRVRRGQCALGAPDAFGCAGSSAHEVSPTSSVRVCAGDMGCLAIGMSAQSFASRRGRSLYTTPRPNTADLCLTTRRSVRTSPVRGSERPQRAIGLVWLLEAISPSPAPRVPTASQTKSAARTLLHECFAIVERY</sequence>